<dbReference type="EMBL" id="OBDZ01000039">
    <property type="protein sequence ID" value="SNY45821.1"/>
    <property type="molecule type" value="Genomic_DNA"/>
</dbReference>
<dbReference type="Gene3D" id="1.10.1220.10">
    <property type="entry name" value="Met repressor-like"/>
    <property type="match status" value="1"/>
</dbReference>
<dbReference type="InterPro" id="IPR010985">
    <property type="entry name" value="Ribbon_hlx_hlx"/>
</dbReference>
<name>A0A285IFV2_9FIRM</name>
<dbReference type="Proteomes" id="UP000219573">
    <property type="component" value="Unassembled WGS sequence"/>
</dbReference>
<accession>A0A285IFV2</accession>
<evidence type="ECO:0000313" key="1">
    <source>
        <dbReference type="EMBL" id="SNY45821.1"/>
    </source>
</evidence>
<sequence length="61" mass="7169">MAKEYDYSVKGNDDPLSLVKTTAYLYKKDHKEIKQIALDENKKMAEVIRDAVSEYLDKHYD</sequence>
<keyword evidence="2" id="KW-1185">Reference proteome</keyword>
<dbReference type="GO" id="GO:0006355">
    <property type="term" value="P:regulation of DNA-templated transcription"/>
    <property type="evidence" value="ECO:0007669"/>
    <property type="project" value="InterPro"/>
</dbReference>
<evidence type="ECO:0000313" key="2">
    <source>
        <dbReference type="Proteomes" id="UP000219573"/>
    </source>
</evidence>
<dbReference type="InterPro" id="IPR013321">
    <property type="entry name" value="Arc_rbn_hlx_hlx"/>
</dbReference>
<organism evidence="1 2">
    <name type="scientific">Orenia metallireducens</name>
    <dbReference type="NCBI Taxonomy" id="1413210"/>
    <lineage>
        <taxon>Bacteria</taxon>
        <taxon>Bacillati</taxon>
        <taxon>Bacillota</taxon>
        <taxon>Clostridia</taxon>
        <taxon>Halanaerobiales</taxon>
        <taxon>Halobacteroidaceae</taxon>
        <taxon>Orenia</taxon>
    </lineage>
</organism>
<dbReference type="AlphaFoldDB" id="A0A285IFV2"/>
<dbReference type="RefSeq" id="WP_097019450.1">
    <property type="nucleotide sequence ID" value="NZ_OBDZ01000039.1"/>
</dbReference>
<gene>
    <name evidence="1" type="ORF">SAMN06265827_13941</name>
</gene>
<protein>
    <submittedName>
        <fullName evidence="1">Ribbon-helix-helix protein, copG family</fullName>
    </submittedName>
</protein>
<reference evidence="2" key="1">
    <citation type="submission" date="2017-09" db="EMBL/GenBank/DDBJ databases">
        <authorList>
            <person name="Varghese N."/>
            <person name="Submissions S."/>
        </authorList>
    </citation>
    <scope>NUCLEOTIDE SEQUENCE [LARGE SCALE GENOMIC DNA]</scope>
    <source>
        <strain evidence="2">MSL47</strain>
    </source>
</reference>
<proteinExistence type="predicted"/>
<dbReference type="SUPFAM" id="SSF47598">
    <property type="entry name" value="Ribbon-helix-helix"/>
    <property type="match status" value="1"/>
</dbReference>